<dbReference type="AlphaFoldDB" id="A0A6G1GVC9"/>
<evidence type="ECO:0000313" key="3">
    <source>
        <dbReference type="EMBL" id="KAF1984698.1"/>
    </source>
</evidence>
<feature type="domain" description="HTH CENPB-type" evidence="2">
    <location>
        <begin position="60"/>
        <end position="135"/>
    </location>
</feature>
<organism evidence="3 4">
    <name type="scientific">Aulographum hederae CBS 113979</name>
    <dbReference type="NCBI Taxonomy" id="1176131"/>
    <lineage>
        <taxon>Eukaryota</taxon>
        <taxon>Fungi</taxon>
        <taxon>Dikarya</taxon>
        <taxon>Ascomycota</taxon>
        <taxon>Pezizomycotina</taxon>
        <taxon>Dothideomycetes</taxon>
        <taxon>Pleosporomycetidae</taxon>
        <taxon>Aulographales</taxon>
        <taxon>Aulographaceae</taxon>
    </lineage>
</organism>
<dbReference type="Proteomes" id="UP000800041">
    <property type="component" value="Unassembled WGS sequence"/>
</dbReference>
<evidence type="ECO:0000259" key="2">
    <source>
        <dbReference type="PROSITE" id="PS51253"/>
    </source>
</evidence>
<dbReference type="EMBL" id="ML977166">
    <property type="protein sequence ID" value="KAF1984698.1"/>
    <property type="molecule type" value="Genomic_DNA"/>
</dbReference>
<dbReference type="GO" id="GO:0003677">
    <property type="term" value="F:DNA binding"/>
    <property type="evidence" value="ECO:0007669"/>
    <property type="project" value="UniProtKB-KW"/>
</dbReference>
<dbReference type="Pfam" id="PF18107">
    <property type="entry name" value="HTH_ABP1_N"/>
    <property type="match status" value="1"/>
</dbReference>
<dbReference type="OrthoDB" id="3786717at2759"/>
<gene>
    <name evidence="3" type="ORF">K402DRAFT_434174</name>
</gene>
<feature type="non-terminal residue" evidence="3">
    <location>
        <position position="1"/>
    </location>
</feature>
<protein>
    <submittedName>
        <fullName evidence="3">DDE-domain-containing protein</fullName>
    </submittedName>
</protein>
<sequence length="509" mass="58803">QRRALRVWYRQQGPSIRQIDATNWFERKYNHRLRQSTVSKSLGARFAYLDTGSILPTASSTFRQRQSQWPILEAVLCDWHQLVEEQGGEPSGEAILLKAKEIWPRIPQYANQPVPELSLGWLANFKRRHNIQSRIKHGEAASVPIEAEEQMRAVQTLCGEYEEEDIFNMDETGLFWRATPSQGLTVKARPGRKRDKNRISIVCCVNFTGTRRFPLWVIGRSAKPHALRNVNIQSLGIAWRSNQKAWMTAVIMADWLQAFYSWIGDRSVLLLMDILRAHIAGIELQPPPSNIRIQWLPPNATSLYQPLDQGIIQNFKHYYKKEWLQFMLDHYERRSDPIEAMNLFFAIRWASQAWNFNITNTTIYRCFRHAKILPSQQPISLPAEPLPDLQLVYQQVQRASNIRDAMDLSNFLNPSDENVEPSVEPTTLDVDQIIASHVEHMDDSDDDEVDIPIPTSQEAAQALELLLRYQAHQQRATTSEIRSLQGLQRDLQAQIASQASQVTLDRWFT</sequence>
<dbReference type="Pfam" id="PF03221">
    <property type="entry name" value="HTH_Tnp_Tc5"/>
    <property type="match status" value="1"/>
</dbReference>
<dbReference type="Pfam" id="PF03184">
    <property type="entry name" value="DDE_1"/>
    <property type="match status" value="1"/>
</dbReference>
<dbReference type="InterPro" id="IPR041188">
    <property type="entry name" value="HTH_ABP1_N"/>
</dbReference>
<dbReference type="InterPro" id="IPR006600">
    <property type="entry name" value="HTH_CenpB_DNA-bd_dom"/>
</dbReference>
<dbReference type="PANTHER" id="PTHR19303:SF73">
    <property type="entry name" value="PROTEIN PDC2"/>
    <property type="match status" value="1"/>
</dbReference>
<dbReference type="InterPro" id="IPR050863">
    <property type="entry name" value="CenT-Element_Derived"/>
</dbReference>
<dbReference type="InterPro" id="IPR004875">
    <property type="entry name" value="DDE_SF_endonuclease_dom"/>
</dbReference>
<proteinExistence type="predicted"/>
<dbReference type="Gene3D" id="1.10.10.60">
    <property type="entry name" value="Homeodomain-like"/>
    <property type="match status" value="2"/>
</dbReference>
<evidence type="ECO:0000313" key="4">
    <source>
        <dbReference type="Proteomes" id="UP000800041"/>
    </source>
</evidence>
<reference evidence="3" key="1">
    <citation type="journal article" date="2020" name="Stud. Mycol.">
        <title>101 Dothideomycetes genomes: a test case for predicting lifestyles and emergence of pathogens.</title>
        <authorList>
            <person name="Haridas S."/>
            <person name="Albert R."/>
            <person name="Binder M."/>
            <person name="Bloem J."/>
            <person name="Labutti K."/>
            <person name="Salamov A."/>
            <person name="Andreopoulos B."/>
            <person name="Baker S."/>
            <person name="Barry K."/>
            <person name="Bills G."/>
            <person name="Bluhm B."/>
            <person name="Cannon C."/>
            <person name="Castanera R."/>
            <person name="Culley D."/>
            <person name="Daum C."/>
            <person name="Ezra D."/>
            <person name="Gonzalez J."/>
            <person name="Henrissat B."/>
            <person name="Kuo A."/>
            <person name="Liang C."/>
            <person name="Lipzen A."/>
            <person name="Lutzoni F."/>
            <person name="Magnuson J."/>
            <person name="Mondo S."/>
            <person name="Nolan M."/>
            <person name="Ohm R."/>
            <person name="Pangilinan J."/>
            <person name="Park H.-J."/>
            <person name="Ramirez L."/>
            <person name="Alfaro M."/>
            <person name="Sun H."/>
            <person name="Tritt A."/>
            <person name="Yoshinaga Y."/>
            <person name="Zwiers L.-H."/>
            <person name="Turgeon B."/>
            <person name="Goodwin S."/>
            <person name="Spatafora J."/>
            <person name="Crous P."/>
            <person name="Grigoriev I."/>
        </authorList>
    </citation>
    <scope>NUCLEOTIDE SEQUENCE</scope>
    <source>
        <strain evidence="3">CBS 113979</strain>
    </source>
</reference>
<name>A0A6G1GVC9_9PEZI</name>
<accession>A0A6G1GVC9</accession>
<dbReference type="SUPFAM" id="SSF46689">
    <property type="entry name" value="Homeodomain-like"/>
    <property type="match status" value="2"/>
</dbReference>
<keyword evidence="1" id="KW-0238">DNA-binding</keyword>
<dbReference type="PROSITE" id="PS51253">
    <property type="entry name" value="HTH_CENPB"/>
    <property type="match status" value="1"/>
</dbReference>
<evidence type="ECO:0000256" key="1">
    <source>
        <dbReference type="ARBA" id="ARBA00023125"/>
    </source>
</evidence>
<dbReference type="PANTHER" id="PTHR19303">
    <property type="entry name" value="TRANSPOSON"/>
    <property type="match status" value="1"/>
</dbReference>
<dbReference type="InterPro" id="IPR009057">
    <property type="entry name" value="Homeodomain-like_sf"/>
</dbReference>
<dbReference type="GO" id="GO:0005634">
    <property type="term" value="C:nucleus"/>
    <property type="evidence" value="ECO:0007669"/>
    <property type="project" value="TreeGrafter"/>
</dbReference>
<dbReference type="SMART" id="SM00674">
    <property type="entry name" value="CENPB"/>
    <property type="match status" value="1"/>
</dbReference>
<keyword evidence="4" id="KW-1185">Reference proteome</keyword>